<keyword evidence="3" id="KW-1185">Reference proteome</keyword>
<dbReference type="EMBL" id="BDGU01000178">
    <property type="protein sequence ID" value="GAW04119.1"/>
    <property type="molecule type" value="Genomic_DNA"/>
</dbReference>
<name>A0A1Q3EAG5_LENED</name>
<gene>
    <name evidence="2" type="ORF">LENED_005887</name>
</gene>
<dbReference type="AlphaFoldDB" id="A0A1Q3EAG5"/>
<organism evidence="2 3">
    <name type="scientific">Lentinula edodes</name>
    <name type="common">Shiitake mushroom</name>
    <name type="synonym">Lentinus edodes</name>
    <dbReference type="NCBI Taxonomy" id="5353"/>
    <lineage>
        <taxon>Eukaryota</taxon>
        <taxon>Fungi</taxon>
        <taxon>Dikarya</taxon>
        <taxon>Basidiomycota</taxon>
        <taxon>Agaricomycotina</taxon>
        <taxon>Agaricomycetes</taxon>
        <taxon>Agaricomycetidae</taxon>
        <taxon>Agaricales</taxon>
        <taxon>Marasmiineae</taxon>
        <taxon>Omphalotaceae</taxon>
        <taxon>Lentinula</taxon>
    </lineage>
</organism>
<accession>A0A1Q3EAG5</accession>
<feature type="compositionally biased region" description="Basic residues" evidence="1">
    <location>
        <begin position="205"/>
        <end position="219"/>
    </location>
</feature>
<dbReference type="STRING" id="5353.A0A1Q3EAG5"/>
<sequence>MRLRLQTSNTDGSKLPQLKVWFAFSAAGEEIPQKSITDLKKSICTTIKSFSNANITFRDIALGLDGFELLDELLAEEVLRDGDLLVIKTREAYTVLGKKRKAEDDGSTTAGKRHRPLQSKTRPRDVSSVSSSCSSSESDSSSSDSDSTTTDDSDSSADSSSSSDSDSSTHPSKISSKPNPPKSANIEPAPPVQQTHVPPGLGSIKTRKRNIRRRSKKKHDALSGQGAEASTLVPSPPKRISGVNVAPLGSRANKSVSARATTAQQSADNVLIHDPLNLTMFSLGNKNKKKGYKYALAPPTSQKKVFSVPDSSDVLREVEGESDVLNGPLPSSTTIFTSAPENPLARQARVIPPSELQSLGKLPKNMFVTSVDVEEDLWNNSSSKKKKNKKQQLEHWEEDYTGTVREKPRDDEMQSTLDYGLAEEHLSYSNSETVLAVNDLDAEDSKSMLIWSVVEQNFEAFPQVSLDSLQNGKLVAWKALALNLETYSPEVLLHIATVTAVSNDSSGGNSSFSIRRLIRPGWEELDVENIQGDYTWENVEQMGWRAVNEIQRL</sequence>
<protein>
    <submittedName>
        <fullName evidence="2">Uncharacterized protein</fullName>
    </submittedName>
</protein>
<dbReference type="Proteomes" id="UP000188533">
    <property type="component" value="Unassembled WGS sequence"/>
</dbReference>
<evidence type="ECO:0000313" key="3">
    <source>
        <dbReference type="Proteomes" id="UP000188533"/>
    </source>
</evidence>
<comment type="caution">
    <text evidence="2">The sequence shown here is derived from an EMBL/GenBank/DDBJ whole genome shotgun (WGS) entry which is preliminary data.</text>
</comment>
<feature type="compositionally biased region" description="Low complexity" evidence="1">
    <location>
        <begin position="156"/>
        <end position="177"/>
    </location>
</feature>
<reference evidence="2 3" key="1">
    <citation type="submission" date="2016-08" db="EMBL/GenBank/DDBJ databases">
        <authorList>
            <consortium name="Lentinula edodes genome sequencing consortium"/>
            <person name="Sakamoto Y."/>
            <person name="Nakade K."/>
            <person name="Sato S."/>
            <person name="Yoshida Y."/>
            <person name="Miyazaki K."/>
            <person name="Natsume S."/>
            <person name="Konno N."/>
        </authorList>
    </citation>
    <scope>NUCLEOTIDE SEQUENCE [LARGE SCALE GENOMIC DNA]</scope>
    <source>
        <strain evidence="2 3">NBRC 111202</strain>
    </source>
</reference>
<evidence type="ECO:0000313" key="2">
    <source>
        <dbReference type="EMBL" id="GAW04119.1"/>
    </source>
</evidence>
<feature type="compositionally biased region" description="Low complexity" evidence="1">
    <location>
        <begin position="127"/>
        <end position="148"/>
    </location>
</feature>
<feature type="region of interest" description="Disordered" evidence="1">
    <location>
        <begin position="99"/>
        <end position="245"/>
    </location>
</feature>
<proteinExistence type="predicted"/>
<reference evidence="2 3" key="2">
    <citation type="submission" date="2017-02" db="EMBL/GenBank/DDBJ databases">
        <title>A genome survey and senescence transcriptome analysis in Lentinula edodes.</title>
        <authorList>
            <person name="Sakamoto Y."/>
            <person name="Nakade K."/>
            <person name="Sato S."/>
            <person name="Yoshida Y."/>
            <person name="Miyazaki K."/>
            <person name="Natsume S."/>
            <person name="Konno N."/>
        </authorList>
    </citation>
    <scope>NUCLEOTIDE SEQUENCE [LARGE SCALE GENOMIC DNA]</scope>
    <source>
        <strain evidence="2 3">NBRC 111202</strain>
    </source>
</reference>
<evidence type="ECO:0000256" key="1">
    <source>
        <dbReference type="SAM" id="MobiDB-lite"/>
    </source>
</evidence>